<name>A0A939DYX1_9CORY</name>
<dbReference type="Proteomes" id="UP000664332">
    <property type="component" value="Unassembled WGS sequence"/>
</dbReference>
<keyword evidence="4" id="KW-1185">Reference proteome</keyword>
<feature type="signal peptide" evidence="2">
    <location>
        <begin position="1"/>
        <end position="28"/>
    </location>
</feature>
<evidence type="ECO:0000256" key="2">
    <source>
        <dbReference type="SAM" id="SignalP"/>
    </source>
</evidence>
<feature type="chain" id="PRO_5038026959" description="SCP domain-containing protein" evidence="2">
    <location>
        <begin position="29"/>
        <end position="422"/>
    </location>
</feature>
<reference evidence="3" key="1">
    <citation type="submission" date="2021-03" db="EMBL/GenBank/DDBJ databases">
        <authorList>
            <person name="Sun Q."/>
        </authorList>
    </citation>
    <scope>NUCLEOTIDE SEQUENCE</scope>
    <source>
        <strain evidence="3">CCM 8862</strain>
    </source>
</reference>
<organism evidence="3 4">
    <name type="scientific">Corynebacterium mendelii</name>
    <dbReference type="NCBI Taxonomy" id="2765362"/>
    <lineage>
        <taxon>Bacteria</taxon>
        <taxon>Bacillati</taxon>
        <taxon>Actinomycetota</taxon>
        <taxon>Actinomycetes</taxon>
        <taxon>Mycobacteriales</taxon>
        <taxon>Corynebacteriaceae</taxon>
        <taxon>Corynebacterium</taxon>
    </lineage>
</organism>
<gene>
    <name evidence="3" type="ORF">JZY06_04035</name>
</gene>
<dbReference type="EMBL" id="JAFLEQ010000008">
    <property type="protein sequence ID" value="MBN9643795.1"/>
    <property type="molecule type" value="Genomic_DNA"/>
</dbReference>
<evidence type="ECO:0008006" key="5">
    <source>
        <dbReference type="Google" id="ProtNLM"/>
    </source>
</evidence>
<dbReference type="RefSeq" id="WP_207118520.1">
    <property type="nucleotide sequence ID" value="NZ_JAFLEQ010000008.1"/>
</dbReference>
<dbReference type="AlphaFoldDB" id="A0A939DYX1"/>
<feature type="region of interest" description="Disordered" evidence="1">
    <location>
        <begin position="364"/>
        <end position="393"/>
    </location>
</feature>
<evidence type="ECO:0000256" key="1">
    <source>
        <dbReference type="SAM" id="MobiDB-lite"/>
    </source>
</evidence>
<evidence type="ECO:0000313" key="3">
    <source>
        <dbReference type="EMBL" id="MBN9643795.1"/>
    </source>
</evidence>
<comment type="caution">
    <text evidence="3">The sequence shown here is derived from an EMBL/GenBank/DDBJ whole genome shotgun (WGS) entry which is preliminary data.</text>
</comment>
<accession>A0A939DYX1</accession>
<evidence type="ECO:0000313" key="4">
    <source>
        <dbReference type="Proteomes" id="UP000664332"/>
    </source>
</evidence>
<feature type="compositionally biased region" description="Polar residues" evidence="1">
    <location>
        <begin position="364"/>
        <end position="375"/>
    </location>
</feature>
<sequence>MSFRTKRAVFTAATCVAVALHSVVPASAIDNPGDHLWSTDRVYATGNSTFTAPVPHINANTKQNTVRLWKKFWEQAPISNVPVVDSSRCSSAMPSARLMQQQVSALNNLRQMASLQPVELFAPDSRVYREVQANAISTAVTSAALKKLKISHHPVDDGYYCAGKDAERGGASSLSVASTNGSVDGINHLDGLVRDETKTDPGHRIQLLAYDFARTAVGAGTARNGWKYTTYAIRSLDGNNDGVSDTARERAYAFWPSAGYFPKEGMNMMAWSAQLPGVDLNNAKVEIQKPNGSRYAVDSFVSRSHLGKYGYDTLVFPAPDHNNPQSGTYVVSITTNDGQLTYPVTVFTSGVPVEKKPELTILGSTDGVNTIGNSSSDKEGKQDGTDAGSSGSSEQNLSTVLFVILMILSTVSKMPITIPIGG</sequence>
<keyword evidence="2" id="KW-0732">Signal</keyword>
<proteinExistence type="predicted"/>
<protein>
    <recommendedName>
        <fullName evidence="5">SCP domain-containing protein</fullName>
    </recommendedName>
</protein>